<evidence type="ECO:0000256" key="2">
    <source>
        <dbReference type="ARBA" id="ARBA00023125"/>
    </source>
</evidence>
<dbReference type="GO" id="GO:0003677">
    <property type="term" value="F:DNA binding"/>
    <property type="evidence" value="ECO:0007669"/>
    <property type="project" value="UniProtKB-KW"/>
</dbReference>
<name>A0A1G5BUQ2_9BACT</name>
<dbReference type="SUPFAM" id="SSF48008">
    <property type="entry name" value="GntR ligand-binding domain-like"/>
    <property type="match status" value="1"/>
</dbReference>
<dbReference type="Gene3D" id="1.20.120.530">
    <property type="entry name" value="GntR ligand-binding domain-like"/>
    <property type="match status" value="1"/>
</dbReference>
<dbReference type="GO" id="GO:0003700">
    <property type="term" value="F:DNA-binding transcription factor activity"/>
    <property type="evidence" value="ECO:0007669"/>
    <property type="project" value="InterPro"/>
</dbReference>
<dbReference type="InterPro" id="IPR036388">
    <property type="entry name" value="WH-like_DNA-bd_sf"/>
</dbReference>
<keyword evidence="2" id="KW-0238">DNA-binding</keyword>
<evidence type="ECO:0000259" key="4">
    <source>
        <dbReference type="PROSITE" id="PS50949"/>
    </source>
</evidence>
<dbReference type="STRING" id="419481.SAMN05216233_102209"/>
<dbReference type="SMART" id="SM00345">
    <property type="entry name" value="HTH_GNTR"/>
    <property type="match status" value="1"/>
</dbReference>
<protein>
    <submittedName>
        <fullName evidence="5">Transcriptional regulator, GntR family</fullName>
    </submittedName>
</protein>
<dbReference type="InterPro" id="IPR008920">
    <property type="entry name" value="TF_FadR/GntR_C"/>
</dbReference>
<dbReference type="OrthoDB" id="9810548at2"/>
<accession>A0A1G5BUQ2</accession>
<dbReference type="Proteomes" id="UP000198870">
    <property type="component" value="Unassembled WGS sequence"/>
</dbReference>
<reference evidence="5 6" key="1">
    <citation type="submission" date="2016-10" db="EMBL/GenBank/DDBJ databases">
        <authorList>
            <person name="de Groot N.N."/>
        </authorList>
    </citation>
    <scope>NUCLEOTIDE SEQUENCE [LARGE SCALE GENOMIC DNA]</scope>
    <source>
        <strain evidence="5 6">AA1</strain>
    </source>
</reference>
<dbReference type="Gene3D" id="1.10.10.10">
    <property type="entry name" value="Winged helix-like DNA-binding domain superfamily/Winged helix DNA-binding domain"/>
    <property type="match status" value="1"/>
</dbReference>
<dbReference type="InterPro" id="IPR000524">
    <property type="entry name" value="Tscrpt_reg_HTH_GntR"/>
</dbReference>
<sequence>MAEIKTYSEQVTEYIKRSILEGSLNPGDKVNEVHVAATLSISRAPVREALQMLTRDGLIVSVPQKGKFINCLTKKQIRESYFTGGVLEGAAVAASIDDFTDKDFDTLQAIVDRMEVVASMETAADYMPALDDRFHEMLFSKTDNTLLVELSRRYCYGLSKFLLFRYWRNLFSPRTVWLRHKSILDALKTRDVVTIEKALREHYIESGQRMSTFGCEQDNPLCKICR</sequence>
<proteinExistence type="predicted"/>
<dbReference type="PANTHER" id="PTHR43537">
    <property type="entry name" value="TRANSCRIPTIONAL REGULATOR, GNTR FAMILY"/>
    <property type="match status" value="1"/>
</dbReference>
<evidence type="ECO:0000256" key="1">
    <source>
        <dbReference type="ARBA" id="ARBA00023015"/>
    </source>
</evidence>
<feature type="domain" description="HTH gntR-type" evidence="4">
    <location>
        <begin position="5"/>
        <end position="72"/>
    </location>
</feature>
<dbReference type="RefSeq" id="WP_092208579.1">
    <property type="nucleotide sequence ID" value="NZ_FMUX01000002.1"/>
</dbReference>
<dbReference type="SUPFAM" id="SSF46785">
    <property type="entry name" value="Winged helix' DNA-binding domain"/>
    <property type="match status" value="1"/>
</dbReference>
<keyword evidence="1" id="KW-0805">Transcription regulation</keyword>
<dbReference type="Pfam" id="PF07729">
    <property type="entry name" value="FCD"/>
    <property type="match status" value="1"/>
</dbReference>
<dbReference type="Pfam" id="PF00392">
    <property type="entry name" value="GntR"/>
    <property type="match status" value="1"/>
</dbReference>
<dbReference type="SMART" id="SM00895">
    <property type="entry name" value="FCD"/>
    <property type="match status" value="1"/>
</dbReference>
<gene>
    <name evidence="5" type="ORF">SAMN05216233_102209</name>
</gene>
<evidence type="ECO:0000313" key="6">
    <source>
        <dbReference type="Proteomes" id="UP000198870"/>
    </source>
</evidence>
<evidence type="ECO:0000256" key="3">
    <source>
        <dbReference type="ARBA" id="ARBA00023163"/>
    </source>
</evidence>
<dbReference type="PANTHER" id="PTHR43537:SF5">
    <property type="entry name" value="UXU OPERON TRANSCRIPTIONAL REGULATOR"/>
    <property type="match status" value="1"/>
</dbReference>
<dbReference type="PROSITE" id="PS50949">
    <property type="entry name" value="HTH_GNTR"/>
    <property type="match status" value="1"/>
</dbReference>
<organism evidence="5 6">
    <name type="scientific">Desulfoluna spongiiphila</name>
    <dbReference type="NCBI Taxonomy" id="419481"/>
    <lineage>
        <taxon>Bacteria</taxon>
        <taxon>Pseudomonadati</taxon>
        <taxon>Thermodesulfobacteriota</taxon>
        <taxon>Desulfobacteria</taxon>
        <taxon>Desulfobacterales</taxon>
        <taxon>Desulfolunaceae</taxon>
        <taxon>Desulfoluna</taxon>
    </lineage>
</organism>
<dbReference type="CDD" id="cd07377">
    <property type="entry name" value="WHTH_GntR"/>
    <property type="match status" value="1"/>
</dbReference>
<dbReference type="InterPro" id="IPR036390">
    <property type="entry name" value="WH_DNA-bd_sf"/>
</dbReference>
<evidence type="ECO:0000313" key="5">
    <source>
        <dbReference type="EMBL" id="SCX93945.1"/>
    </source>
</evidence>
<keyword evidence="3" id="KW-0804">Transcription</keyword>
<dbReference type="AlphaFoldDB" id="A0A1G5BUQ2"/>
<dbReference type="EMBL" id="FMUX01000002">
    <property type="protein sequence ID" value="SCX93945.1"/>
    <property type="molecule type" value="Genomic_DNA"/>
</dbReference>
<dbReference type="InterPro" id="IPR011711">
    <property type="entry name" value="GntR_C"/>
</dbReference>
<keyword evidence="6" id="KW-1185">Reference proteome</keyword>